<dbReference type="EMBL" id="KV460260">
    <property type="protein sequence ID" value="OBT92882.2"/>
    <property type="molecule type" value="Genomic_DNA"/>
</dbReference>
<gene>
    <name evidence="1" type="ORF">VE01_08933</name>
</gene>
<protein>
    <recommendedName>
        <fullName evidence="3">Heterokaryon incompatibility domain-containing protein</fullName>
    </recommendedName>
</protein>
<evidence type="ECO:0008006" key="3">
    <source>
        <dbReference type="Google" id="ProtNLM"/>
    </source>
</evidence>
<evidence type="ECO:0000313" key="2">
    <source>
        <dbReference type="Proteomes" id="UP000091956"/>
    </source>
</evidence>
<reference evidence="1 2" key="1">
    <citation type="submission" date="2016-03" db="EMBL/GenBank/DDBJ databases">
        <title>Comparative genomics of Pseudogymnoascus destructans, the fungus causing white-nose syndrome of bats.</title>
        <authorList>
            <person name="Palmer J.M."/>
            <person name="Drees K.P."/>
            <person name="Foster J.T."/>
            <person name="Lindner D.L."/>
        </authorList>
    </citation>
    <scope>NUCLEOTIDE SEQUENCE [LARGE SCALE GENOMIC DNA]</scope>
    <source>
        <strain evidence="1 2">UAMH 10579</strain>
    </source>
</reference>
<dbReference type="AlphaFoldDB" id="A0A1B8GAM8"/>
<reference evidence="2" key="2">
    <citation type="journal article" date="2018" name="Nat. Commun.">
        <title>Extreme sensitivity to ultraviolet light in the fungal pathogen causing white-nose syndrome of bats.</title>
        <authorList>
            <person name="Palmer J.M."/>
            <person name="Drees K.P."/>
            <person name="Foster J.T."/>
            <person name="Lindner D.L."/>
        </authorList>
    </citation>
    <scope>NUCLEOTIDE SEQUENCE [LARGE SCALE GENOMIC DNA]</scope>
    <source>
        <strain evidence="2">UAMH 10579</strain>
    </source>
</reference>
<name>A0A1B8GAM8_9PEZI</name>
<keyword evidence="2" id="KW-1185">Reference proteome</keyword>
<proteinExistence type="predicted"/>
<evidence type="ECO:0000313" key="1">
    <source>
        <dbReference type="EMBL" id="OBT92882.2"/>
    </source>
</evidence>
<accession>A0A1B8GAM8</accession>
<sequence length="236" mass="26645">MRMWSEEMLVHSLLWQPQQELPRVPIYEETNALIYPSWSWAGWSGPVKYCNYLDWNGLPALHDPWKRALQSEYGETVDIKKDGALVPMYHLQLHTRVASFGLTLDDRSGTPKPKSLSKAHGKLSTRFGITTVRSADLDTEEEWLGTILLPASYQQKLSDEHEFVVLSSAYCFVADELSLDASSALKSYSVINVMLITRQGTTAHDGQPVVVRAGVGRMLKKAWDMAEVCWEDMLVA</sequence>
<dbReference type="STRING" id="342668.A0A1B8GAM8"/>
<dbReference type="Proteomes" id="UP000091956">
    <property type="component" value="Unassembled WGS sequence"/>
</dbReference>
<dbReference type="GeneID" id="28842319"/>
<organism evidence="1 2">
    <name type="scientific">Pseudogymnoascus verrucosus</name>
    <dbReference type="NCBI Taxonomy" id="342668"/>
    <lineage>
        <taxon>Eukaryota</taxon>
        <taxon>Fungi</taxon>
        <taxon>Dikarya</taxon>
        <taxon>Ascomycota</taxon>
        <taxon>Pezizomycotina</taxon>
        <taxon>Leotiomycetes</taxon>
        <taxon>Thelebolales</taxon>
        <taxon>Thelebolaceae</taxon>
        <taxon>Pseudogymnoascus</taxon>
    </lineage>
</organism>
<dbReference type="RefSeq" id="XP_018126615.2">
    <property type="nucleotide sequence ID" value="XM_018278351.2"/>
</dbReference>